<dbReference type="EMBL" id="JAULSV010000006">
    <property type="protein sequence ID" value="KAK0641154.1"/>
    <property type="molecule type" value="Genomic_DNA"/>
</dbReference>
<proteinExistence type="predicted"/>
<sequence length="153" mass="16449">MMWLKQCSLIARYHVSQPANMLSRILTLALLVATAVTSPVAQALSEEPSTTPLPTSTIATSTSSTKTSSTRTRPTSTRTCVLSEDPKIVIEQFTRPNCVCDCYKQACQSVNRGGSHEDYLACLNRHFGPNPVDFGTEMIAAYGGCVGGTRCIG</sequence>
<protein>
    <submittedName>
        <fullName evidence="3">Uncharacterized protein</fullName>
    </submittedName>
</protein>
<feature type="signal peptide" evidence="2">
    <location>
        <begin position="1"/>
        <end position="43"/>
    </location>
</feature>
<evidence type="ECO:0000313" key="4">
    <source>
        <dbReference type="Proteomes" id="UP001174936"/>
    </source>
</evidence>
<feature type="compositionally biased region" description="Low complexity" evidence="1">
    <location>
        <begin position="48"/>
        <end position="75"/>
    </location>
</feature>
<dbReference type="Proteomes" id="UP001174936">
    <property type="component" value="Unassembled WGS sequence"/>
</dbReference>
<reference evidence="3" key="1">
    <citation type="submission" date="2023-06" db="EMBL/GenBank/DDBJ databases">
        <title>Genome-scale phylogeny and comparative genomics of the fungal order Sordariales.</title>
        <authorList>
            <consortium name="Lawrence Berkeley National Laboratory"/>
            <person name="Hensen N."/>
            <person name="Bonometti L."/>
            <person name="Westerberg I."/>
            <person name="Brannstrom I.O."/>
            <person name="Guillou S."/>
            <person name="Cros-Aarteil S."/>
            <person name="Calhoun S."/>
            <person name="Haridas S."/>
            <person name="Kuo A."/>
            <person name="Mondo S."/>
            <person name="Pangilinan J."/>
            <person name="Riley R."/>
            <person name="Labutti K."/>
            <person name="Andreopoulos B."/>
            <person name="Lipzen A."/>
            <person name="Chen C."/>
            <person name="Yanf M."/>
            <person name="Daum C."/>
            <person name="Ng V."/>
            <person name="Clum A."/>
            <person name="Steindorff A."/>
            <person name="Ohm R."/>
            <person name="Martin F."/>
            <person name="Silar P."/>
            <person name="Natvig D."/>
            <person name="Lalanne C."/>
            <person name="Gautier V."/>
            <person name="Ament-Velasquez S.L."/>
            <person name="Kruys A."/>
            <person name="Hutchinson M.I."/>
            <person name="Powell A.J."/>
            <person name="Barry K."/>
            <person name="Miller A.N."/>
            <person name="Grigoriev I.V."/>
            <person name="Debuchy R."/>
            <person name="Gladieux P."/>
            <person name="Thoren M.H."/>
            <person name="Johannesson H."/>
        </authorList>
    </citation>
    <scope>NUCLEOTIDE SEQUENCE</scope>
    <source>
        <strain evidence="3">SMH2532-1</strain>
    </source>
</reference>
<evidence type="ECO:0000313" key="3">
    <source>
        <dbReference type="EMBL" id="KAK0641154.1"/>
    </source>
</evidence>
<accession>A0AA39XW14</accession>
<dbReference type="AlphaFoldDB" id="A0AA39XW14"/>
<name>A0AA39XW14_9PEZI</name>
<organism evidence="3 4">
    <name type="scientific">Cercophora newfieldiana</name>
    <dbReference type="NCBI Taxonomy" id="92897"/>
    <lineage>
        <taxon>Eukaryota</taxon>
        <taxon>Fungi</taxon>
        <taxon>Dikarya</taxon>
        <taxon>Ascomycota</taxon>
        <taxon>Pezizomycotina</taxon>
        <taxon>Sordariomycetes</taxon>
        <taxon>Sordariomycetidae</taxon>
        <taxon>Sordariales</taxon>
        <taxon>Lasiosphaeriaceae</taxon>
        <taxon>Cercophora</taxon>
    </lineage>
</organism>
<gene>
    <name evidence="3" type="ORF">B0T16DRAFT_209800</name>
</gene>
<keyword evidence="2" id="KW-0732">Signal</keyword>
<keyword evidence="4" id="KW-1185">Reference proteome</keyword>
<comment type="caution">
    <text evidence="3">The sequence shown here is derived from an EMBL/GenBank/DDBJ whole genome shotgun (WGS) entry which is preliminary data.</text>
</comment>
<evidence type="ECO:0000256" key="1">
    <source>
        <dbReference type="SAM" id="MobiDB-lite"/>
    </source>
</evidence>
<evidence type="ECO:0000256" key="2">
    <source>
        <dbReference type="SAM" id="SignalP"/>
    </source>
</evidence>
<feature type="chain" id="PRO_5041320734" evidence="2">
    <location>
        <begin position="44"/>
        <end position="153"/>
    </location>
</feature>
<feature type="region of interest" description="Disordered" evidence="1">
    <location>
        <begin position="43"/>
        <end position="75"/>
    </location>
</feature>